<feature type="domain" description="TonB-dependent receptor plug" evidence="15">
    <location>
        <begin position="64"/>
        <end position="175"/>
    </location>
</feature>
<evidence type="ECO:0000256" key="5">
    <source>
        <dbReference type="ARBA" id="ARBA00022729"/>
    </source>
</evidence>
<feature type="signal peptide" evidence="13">
    <location>
        <begin position="1"/>
        <end position="25"/>
    </location>
</feature>
<evidence type="ECO:0000256" key="8">
    <source>
        <dbReference type="ARBA" id="ARBA00023237"/>
    </source>
</evidence>
<dbReference type="Gene3D" id="2.170.130.10">
    <property type="entry name" value="TonB-dependent receptor, plug domain"/>
    <property type="match status" value="1"/>
</dbReference>
<dbReference type="PROSITE" id="PS52016">
    <property type="entry name" value="TONB_DEPENDENT_REC_3"/>
    <property type="match status" value="1"/>
</dbReference>
<protein>
    <submittedName>
        <fullName evidence="16">TonB-dependent receptor</fullName>
    </submittedName>
</protein>
<feature type="region of interest" description="Disordered" evidence="12">
    <location>
        <begin position="26"/>
        <end position="51"/>
    </location>
</feature>
<reference evidence="16 17" key="1">
    <citation type="submission" date="2020-03" db="EMBL/GenBank/DDBJ databases">
        <authorList>
            <person name="Wang L."/>
            <person name="He N."/>
            <person name="Li Y."/>
            <person name="Fang Y."/>
            <person name="Zhang F."/>
        </authorList>
    </citation>
    <scope>NUCLEOTIDE SEQUENCE [LARGE SCALE GENOMIC DNA]</scope>
    <source>
        <strain evidence="16 17">36D10-4-7</strain>
    </source>
</reference>
<comment type="subcellular location">
    <subcellularLocation>
        <location evidence="1 9">Cell outer membrane</location>
        <topology evidence="1 9">Multi-pass membrane protein</topology>
    </subcellularLocation>
</comment>
<keyword evidence="4 9" id="KW-0812">Transmembrane</keyword>
<dbReference type="InterPro" id="IPR012910">
    <property type="entry name" value="Plug_dom"/>
</dbReference>
<feature type="domain" description="TonB-dependent receptor-like beta-barrel" evidence="14">
    <location>
        <begin position="421"/>
        <end position="982"/>
    </location>
</feature>
<evidence type="ECO:0000313" key="16">
    <source>
        <dbReference type="EMBL" id="NJR78698.1"/>
    </source>
</evidence>
<keyword evidence="16" id="KW-0675">Receptor</keyword>
<name>A0ABX1CP21_9SPHN</name>
<dbReference type="PANTHER" id="PTHR47234:SF2">
    <property type="entry name" value="TONB-DEPENDENT RECEPTOR"/>
    <property type="match status" value="1"/>
</dbReference>
<sequence>MLTTRKHLLASTALFGAVLTTPAMAQTDQAPTAPVTQNTPDDTTSTASGGDLVVTGSRIARPEIESASPVTTVGVQEFKYAGTTRTEDLLNALPQVFAGQGGNVSNGATGTATVDLRGLGATRTLVLVNGRRIVPGDPRDPVADINIIPATLLKRVDVLTGGASSVYGADAVSGVVNFVMDTDFEGFRLDGQYSFFDHVNRANGNVRNALNARNFGYPDGHVADGGTVDVSASFGVGLDDGRGHITAYAGYRKIDAVTQDRRDYSACSLSANTPANVTALGRAYNCGGSGTSAPGSFYIGSTASYYNVQGNQFVPGQVLFNFAPTNYFQRPDERYTAGLFANYEVSEQFKPYLEFMFMDDRTVAQIAPSGLFFNTSSLNCDNPLLSAQQRSIVCQAGNTFVDPQGVTRGTVYIGRRNVEGGGRQDDLQHTTYRFVAGTKGDVTPGVTYDAFYQYGRVNFAQTYRNDFSVLRSGRAIDVVTDPTSGNPVCRSVLDGTDPACVPYNIFTTGGVSAAALNYLQLPLFSRGQTTEQVANASFTFNGTEFGAVSPFATEGFGLNIGAEYRNERLNFEVDSNFLSGDGAGQGGPTTPVSGGFDVKEAFVEAVLPLIQDRSFFENLSLEGGYRRSQYRTNGAGVQNEFGTDTWKLGGSYAPIRDIKARVTYSRSVRSPNAVELFSATSIGLSGTNDPCAGTSTNAANPTAGTVNGNTFAQCALTGVTAAQFGRISPNPAAQYNGLLGGNPNLTPEVGNSFTAGLVVTPSFLPRFQLTVDYFNIRITNAIGTIGVDTILNQCIATGDTGFCSLINRGASGRLDREDGFVVNTLANTGGQSTKGIDVNASYTQEIGSAGTLGASLVGTWLDTYIVDPVGAIKYDCVGYFGAQCGTPTPEWRHRARLTYTAPSGVTVSALWRYFAAVRNDDASRDKDLNGVPNANGDTSTPNPNAIGNRAGNFKFGAQSYFDLALTVPLEDTFTFRIGANNVLDRQPPLNGNSLGNGNTYSQVYDALGRYIYAGVTLDF</sequence>
<gene>
    <name evidence="16" type="ORF">HBH26_08875</name>
</gene>
<dbReference type="InterPro" id="IPR037066">
    <property type="entry name" value="Plug_dom_sf"/>
</dbReference>
<evidence type="ECO:0000256" key="2">
    <source>
        <dbReference type="ARBA" id="ARBA00022448"/>
    </source>
</evidence>
<evidence type="ECO:0000259" key="14">
    <source>
        <dbReference type="Pfam" id="PF00593"/>
    </source>
</evidence>
<dbReference type="EMBL" id="JAAVJH010000004">
    <property type="protein sequence ID" value="NJR78698.1"/>
    <property type="molecule type" value="Genomic_DNA"/>
</dbReference>
<evidence type="ECO:0000313" key="17">
    <source>
        <dbReference type="Proteomes" id="UP000732399"/>
    </source>
</evidence>
<dbReference type="Gene3D" id="2.40.170.20">
    <property type="entry name" value="TonB-dependent receptor, beta-barrel domain"/>
    <property type="match status" value="1"/>
</dbReference>
<evidence type="ECO:0000256" key="12">
    <source>
        <dbReference type="SAM" id="MobiDB-lite"/>
    </source>
</evidence>
<organism evidence="16 17">
    <name type="scientific">Sphingomonas corticis</name>
    <dbReference type="NCBI Taxonomy" id="2722791"/>
    <lineage>
        <taxon>Bacteria</taxon>
        <taxon>Pseudomonadati</taxon>
        <taxon>Pseudomonadota</taxon>
        <taxon>Alphaproteobacteria</taxon>
        <taxon>Sphingomonadales</taxon>
        <taxon>Sphingomonadaceae</taxon>
        <taxon>Sphingomonas</taxon>
    </lineage>
</organism>
<keyword evidence="7 9" id="KW-0472">Membrane</keyword>
<comment type="caution">
    <text evidence="16">The sequence shown here is derived from an EMBL/GenBank/DDBJ whole genome shotgun (WGS) entry which is preliminary data.</text>
</comment>
<accession>A0ABX1CP21</accession>
<evidence type="ECO:0000256" key="1">
    <source>
        <dbReference type="ARBA" id="ARBA00004571"/>
    </source>
</evidence>
<dbReference type="Proteomes" id="UP000732399">
    <property type="component" value="Unassembled WGS sequence"/>
</dbReference>
<keyword evidence="2 9" id="KW-0813">Transport</keyword>
<feature type="short sequence motif" description="TonB C-terminal box" evidence="10">
    <location>
        <begin position="1002"/>
        <end position="1019"/>
    </location>
</feature>
<evidence type="ECO:0000256" key="11">
    <source>
        <dbReference type="RuleBase" id="RU003357"/>
    </source>
</evidence>
<proteinExistence type="inferred from homology"/>
<evidence type="ECO:0000256" key="7">
    <source>
        <dbReference type="ARBA" id="ARBA00023136"/>
    </source>
</evidence>
<feature type="compositionally biased region" description="Polar residues" evidence="12">
    <location>
        <begin position="26"/>
        <end position="48"/>
    </location>
</feature>
<evidence type="ECO:0000259" key="15">
    <source>
        <dbReference type="Pfam" id="PF07715"/>
    </source>
</evidence>
<evidence type="ECO:0000256" key="4">
    <source>
        <dbReference type="ARBA" id="ARBA00022692"/>
    </source>
</evidence>
<keyword evidence="8 9" id="KW-0998">Cell outer membrane</keyword>
<dbReference type="PANTHER" id="PTHR47234">
    <property type="match status" value="1"/>
</dbReference>
<dbReference type="Pfam" id="PF07715">
    <property type="entry name" value="Plug"/>
    <property type="match status" value="1"/>
</dbReference>
<keyword evidence="6 11" id="KW-0798">TonB box</keyword>
<evidence type="ECO:0000256" key="13">
    <source>
        <dbReference type="SAM" id="SignalP"/>
    </source>
</evidence>
<evidence type="ECO:0000256" key="9">
    <source>
        <dbReference type="PROSITE-ProRule" id="PRU01360"/>
    </source>
</evidence>
<dbReference type="InterPro" id="IPR000531">
    <property type="entry name" value="Beta-barrel_TonB"/>
</dbReference>
<dbReference type="SUPFAM" id="SSF56935">
    <property type="entry name" value="Porins"/>
    <property type="match status" value="1"/>
</dbReference>
<dbReference type="PROSITE" id="PS01156">
    <property type="entry name" value="TONB_DEPENDENT_REC_2"/>
    <property type="match status" value="1"/>
</dbReference>
<dbReference type="InterPro" id="IPR036942">
    <property type="entry name" value="Beta-barrel_TonB_sf"/>
</dbReference>
<dbReference type="Pfam" id="PF00593">
    <property type="entry name" value="TonB_dep_Rec_b-barrel"/>
    <property type="match status" value="1"/>
</dbReference>
<dbReference type="InterPro" id="IPR039426">
    <property type="entry name" value="TonB-dep_rcpt-like"/>
</dbReference>
<evidence type="ECO:0000256" key="6">
    <source>
        <dbReference type="ARBA" id="ARBA00023077"/>
    </source>
</evidence>
<comment type="similarity">
    <text evidence="9 11">Belongs to the TonB-dependent receptor family.</text>
</comment>
<dbReference type="InterPro" id="IPR010917">
    <property type="entry name" value="TonB_rcpt_CS"/>
</dbReference>
<evidence type="ECO:0000256" key="10">
    <source>
        <dbReference type="PROSITE-ProRule" id="PRU10144"/>
    </source>
</evidence>
<evidence type="ECO:0000256" key="3">
    <source>
        <dbReference type="ARBA" id="ARBA00022452"/>
    </source>
</evidence>
<feature type="chain" id="PRO_5045146121" evidence="13">
    <location>
        <begin position="26"/>
        <end position="1019"/>
    </location>
</feature>
<keyword evidence="17" id="KW-1185">Reference proteome</keyword>
<keyword evidence="3 9" id="KW-1134">Transmembrane beta strand</keyword>
<keyword evidence="5 13" id="KW-0732">Signal</keyword>